<dbReference type="CDD" id="cd16364">
    <property type="entry name" value="T3SC_I-like"/>
    <property type="match status" value="1"/>
</dbReference>
<dbReference type="KEGG" id="cof:FOZ74_09110"/>
<name>A0A5B8RZ61_9BURK</name>
<proteinExistence type="predicted"/>
<accession>A0A5B8RZ61</accession>
<evidence type="ECO:0000313" key="2">
    <source>
        <dbReference type="EMBL" id="QEA13177.1"/>
    </source>
</evidence>
<gene>
    <name evidence="2" type="ORF">FOZ74_09110</name>
</gene>
<dbReference type="InterPro" id="IPR010261">
    <property type="entry name" value="Tir_chaperone"/>
</dbReference>
<dbReference type="Pfam" id="PF05932">
    <property type="entry name" value="CesT"/>
    <property type="match status" value="1"/>
</dbReference>
<protein>
    <submittedName>
        <fullName evidence="2">Type III secretion system chaperone</fullName>
    </submittedName>
</protein>
<evidence type="ECO:0000313" key="3">
    <source>
        <dbReference type="Proteomes" id="UP000321199"/>
    </source>
</evidence>
<dbReference type="RefSeq" id="WP_146912769.1">
    <property type="nucleotide sequence ID" value="NZ_CP042344.1"/>
</dbReference>
<evidence type="ECO:0000256" key="1">
    <source>
        <dbReference type="SAM" id="MobiDB-lite"/>
    </source>
</evidence>
<dbReference type="SUPFAM" id="SSF69635">
    <property type="entry name" value="Type III secretory system chaperone-like"/>
    <property type="match status" value="1"/>
</dbReference>
<feature type="compositionally biased region" description="Low complexity" evidence="1">
    <location>
        <begin position="136"/>
        <end position="149"/>
    </location>
</feature>
<sequence length="149" mass="15661">MNTREQAHALLHALGDVLGLPLVPDADGACGLRIDERLELTLRLQEQEAALLAYAQVGALPAARPEAVLRRLLAANHVWEGSQGATWSLWGDQLTLARLWPLQDLDAAGLAQELARFAEVALAEQTRLGAPGGSPPAGAAALPPGVWAA</sequence>
<keyword evidence="3" id="KW-1185">Reference proteome</keyword>
<dbReference type="EMBL" id="CP042344">
    <property type="protein sequence ID" value="QEA13177.1"/>
    <property type="molecule type" value="Genomic_DNA"/>
</dbReference>
<dbReference type="AlphaFoldDB" id="A0A5B8RZ61"/>
<dbReference type="Proteomes" id="UP000321199">
    <property type="component" value="Chromosome"/>
</dbReference>
<dbReference type="OrthoDB" id="8656820at2"/>
<dbReference type="GO" id="GO:0030254">
    <property type="term" value="P:protein secretion by the type III secretion system"/>
    <property type="evidence" value="ECO:0007669"/>
    <property type="project" value="InterPro"/>
</dbReference>
<reference evidence="2 3" key="1">
    <citation type="submission" date="2019-07" db="EMBL/GenBank/DDBJ databases">
        <title>Complete genome sequence of Comamonas sp. NLF 7-7 isolated from livestock.</title>
        <authorList>
            <person name="Kim D.H."/>
            <person name="Kim J.G."/>
        </authorList>
    </citation>
    <scope>NUCLEOTIDE SEQUENCE [LARGE SCALE GENOMIC DNA]</scope>
    <source>
        <strain evidence="2 3">NLF 7-7</strain>
    </source>
</reference>
<organism evidence="2 3">
    <name type="scientific">Comamonas flocculans</name>
    <dbReference type="NCBI Taxonomy" id="2597701"/>
    <lineage>
        <taxon>Bacteria</taxon>
        <taxon>Pseudomonadati</taxon>
        <taxon>Pseudomonadota</taxon>
        <taxon>Betaproteobacteria</taxon>
        <taxon>Burkholderiales</taxon>
        <taxon>Comamonadaceae</taxon>
        <taxon>Comamonas</taxon>
    </lineage>
</organism>
<dbReference type="Gene3D" id="3.30.1460.10">
    <property type="match status" value="1"/>
</dbReference>
<feature type="region of interest" description="Disordered" evidence="1">
    <location>
        <begin position="128"/>
        <end position="149"/>
    </location>
</feature>